<evidence type="ECO:0000313" key="2">
    <source>
        <dbReference type="EMBL" id="MDR7119277.1"/>
    </source>
</evidence>
<reference evidence="2 3" key="1">
    <citation type="submission" date="2023-07" db="EMBL/GenBank/DDBJ databases">
        <title>Sorghum-associated microbial communities from plants grown in Nebraska, USA.</title>
        <authorList>
            <person name="Schachtman D."/>
        </authorList>
    </citation>
    <scope>NUCLEOTIDE SEQUENCE [LARGE SCALE GENOMIC DNA]</scope>
    <source>
        <strain evidence="2 3">4138</strain>
    </source>
</reference>
<organism evidence="2 3">
    <name type="scientific">Rheinheimera soli</name>
    <dbReference type="NCBI Taxonomy" id="443616"/>
    <lineage>
        <taxon>Bacteria</taxon>
        <taxon>Pseudomonadati</taxon>
        <taxon>Pseudomonadota</taxon>
        <taxon>Gammaproteobacteria</taxon>
        <taxon>Chromatiales</taxon>
        <taxon>Chromatiaceae</taxon>
        <taxon>Rheinheimera</taxon>
    </lineage>
</organism>
<keyword evidence="1" id="KW-0812">Transmembrane</keyword>
<feature type="transmembrane region" description="Helical" evidence="1">
    <location>
        <begin position="217"/>
        <end position="235"/>
    </location>
</feature>
<gene>
    <name evidence="2" type="ORF">J2W69_000192</name>
</gene>
<protein>
    <submittedName>
        <fullName evidence="2">Colanic acid polymerase</fullName>
    </submittedName>
</protein>
<feature type="transmembrane region" description="Helical" evidence="1">
    <location>
        <begin position="155"/>
        <end position="171"/>
    </location>
</feature>
<keyword evidence="1" id="KW-0472">Membrane</keyword>
<feature type="transmembrane region" description="Helical" evidence="1">
    <location>
        <begin position="178"/>
        <end position="211"/>
    </location>
</feature>
<dbReference type="RefSeq" id="WP_310273673.1">
    <property type="nucleotide sequence ID" value="NZ_JAVDWR010000001.1"/>
</dbReference>
<dbReference type="EMBL" id="JAVDWR010000001">
    <property type="protein sequence ID" value="MDR7119277.1"/>
    <property type="molecule type" value="Genomic_DNA"/>
</dbReference>
<feature type="transmembrane region" description="Helical" evidence="1">
    <location>
        <begin position="337"/>
        <end position="366"/>
    </location>
</feature>
<comment type="caution">
    <text evidence="2">The sequence shown here is derived from an EMBL/GenBank/DDBJ whole genome shotgun (WGS) entry which is preliminary data.</text>
</comment>
<evidence type="ECO:0000256" key="1">
    <source>
        <dbReference type="SAM" id="Phobius"/>
    </source>
</evidence>
<feature type="transmembrane region" description="Helical" evidence="1">
    <location>
        <begin position="35"/>
        <end position="55"/>
    </location>
</feature>
<feature type="transmembrane region" description="Helical" evidence="1">
    <location>
        <begin position="6"/>
        <end position="23"/>
    </location>
</feature>
<feature type="transmembrane region" description="Helical" evidence="1">
    <location>
        <begin position="67"/>
        <end position="85"/>
    </location>
</feature>
<accession>A0ABU1VUC1</accession>
<keyword evidence="1" id="KW-1133">Transmembrane helix</keyword>
<feature type="transmembrane region" description="Helical" evidence="1">
    <location>
        <begin position="256"/>
        <end position="276"/>
    </location>
</feature>
<name>A0ABU1VUC1_9GAMM</name>
<evidence type="ECO:0000313" key="3">
    <source>
        <dbReference type="Proteomes" id="UP001257909"/>
    </source>
</evidence>
<proteinExistence type="predicted"/>
<feature type="transmembrane region" description="Helical" evidence="1">
    <location>
        <begin position="94"/>
        <end position="116"/>
    </location>
</feature>
<dbReference type="Proteomes" id="UP001257909">
    <property type="component" value="Unassembled WGS sequence"/>
</dbReference>
<keyword evidence="3" id="KW-1185">Reference proteome</keyword>
<feature type="transmembrane region" description="Helical" evidence="1">
    <location>
        <begin position="302"/>
        <end position="325"/>
    </location>
</feature>
<sequence>MFLSISKFPLTIAPLAICIFLTRHYRITFNNTKSLLLFFVIFWPIFIFLIYSLFIKTIEITEFATTYLLWLFGSVAVVLGSISHIKKFERYSSVYIVALFLVVSFSIFQVLALRVFDIEALYNPFGEFTYLSQYSLDRVYSLTGPRAYGLFLEPSYNSFIMFFLMSIILMDDRSNFRIFVYVIGALGIVFTASASGILLTFILLFLIFWLTAIKNNILRLVLLFLVPIALVSMIPEELMVRLNEVNLEGTSGYWRLVAPIKIIYEAMLVLPLGIPFGQVNDFVYNLGIDHGGEKGTSLDNGFAILFFYFGLFAFIFLAAIVYKLLVSIYFRNYKGVIFWWFIFASLQFSGGIFLPEFIFPILLILYQYKLVNFNEMPDVPFSGIKKYIS</sequence>